<feature type="compositionally biased region" description="Basic and acidic residues" evidence="1">
    <location>
        <begin position="1236"/>
        <end position="1247"/>
    </location>
</feature>
<keyword evidence="2" id="KW-1133">Transmembrane helix</keyword>
<feature type="compositionally biased region" description="Low complexity" evidence="1">
    <location>
        <begin position="1316"/>
        <end position="1327"/>
    </location>
</feature>
<feature type="region of interest" description="Disordered" evidence="1">
    <location>
        <begin position="852"/>
        <end position="875"/>
    </location>
</feature>
<keyword evidence="2" id="KW-0812">Transmembrane</keyword>
<feature type="transmembrane region" description="Helical" evidence="2">
    <location>
        <begin position="7"/>
        <end position="30"/>
    </location>
</feature>
<proteinExistence type="predicted"/>
<accession>A0AA35P3E4</accession>
<evidence type="ECO:0000256" key="1">
    <source>
        <dbReference type="SAM" id="MobiDB-lite"/>
    </source>
</evidence>
<evidence type="ECO:0000313" key="4">
    <source>
        <dbReference type="Proteomes" id="UP001178461"/>
    </source>
</evidence>
<feature type="compositionally biased region" description="Basic and acidic residues" evidence="1">
    <location>
        <begin position="561"/>
        <end position="571"/>
    </location>
</feature>
<feature type="compositionally biased region" description="Low complexity" evidence="1">
    <location>
        <begin position="381"/>
        <end position="396"/>
    </location>
</feature>
<dbReference type="EMBL" id="OX395128">
    <property type="protein sequence ID" value="CAI5771445.1"/>
    <property type="molecule type" value="Genomic_DNA"/>
</dbReference>
<name>A0AA35P3E4_9SAUR</name>
<reference evidence="3" key="1">
    <citation type="submission" date="2022-12" db="EMBL/GenBank/DDBJ databases">
        <authorList>
            <person name="Alioto T."/>
            <person name="Alioto T."/>
            <person name="Gomez Garrido J."/>
        </authorList>
    </citation>
    <scope>NUCLEOTIDE SEQUENCE</scope>
</reference>
<feature type="compositionally biased region" description="Polar residues" evidence="1">
    <location>
        <begin position="770"/>
        <end position="780"/>
    </location>
</feature>
<feature type="region of interest" description="Disordered" evidence="1">
    <location>
        <begin position="1142"/>
        <end position="1178"/>
    </location>
</feature>
<evidence type="ECO:0000256" key="2">
    <source>
        <dbReference type="SAM" id="Phobius"/>
    </source>
</evidence>
<feature type="region of interest" description="Disordered" evidence="1">
    <location>
        <begin position="489"/>
        <end position="534"/>
    </location>
</feature>
<feature type="region of interest" description="Disordered" evidence="1">
    <location>
        <begin position="723"/>
        <end position="742"/>
    </location>
</feature>
<feature type="region of interest" description="Disordered" evidence="1">
    <location>
        <begin position="377"/>
        <end position="416"/>
    </location>
</feature>
<keyword evidence="2" id="KW-0472">Membrane</keyword>
<feature type="compositionally biased region" description="Polar residues" evidence="1">
    <location>
        <begin position="405"/>
        <end position="416"/>
    </location>
</feature>
<feature type="region of interest" description="Disordered" evidence="1">
    <location>
        <begin position="757"/>
        <end position="826"/>
    </location>
</feature>
<feature type="region of interest" description="Disordered" evidence="1">
    <location>
        <begin position="434"/>
        <end position="456"/>
    </location>
</feature>
<protein>
    <recommendedName>
        <fullName evidence="5">4Fe-4S ferredoxin-type domain-containing protein</fullName>
    </recommendedName>
</protein>
<feature type="compositionally biased region" description="Polar residues" evidence="1">
    <location>
        <begin position="642"/>
        <end position="653"/>
    </location>
</feature>
<organism evidence="3 4">
    <name type="scientific">Podarcis lilfordi</name>
    <name type="common">Lilford's wall lizard</name>
    <dbReference type="NCBI Taxonomy" id="74358"/>
    <lineage>
        <taxon>Eukaryota</taxon>
        <taxon>Metazoa</taxon>
        <taxon>Chordata</taxon>
        <taxon>Craniata</taxon>
        <taxon>Vertebrata</taxon>
        <taxon>Euteleostomi</taxon>
        <taxon>Lepidosauria</taxon>
        <taxon>Squamata</taxon>
        <taxon>Bifurcata</taxon>
        <taxon>Unidentata</taxon>
        <taxon>Episquamata</taxon>
        <taxon>Laterata</taxon>
        <taxon>Lacertibaenia</taxon>
        <taxon>Lacertidae</taxon>
        <taxon>Podarcis</taxon>
    </lineage>
</organism>
<feature type="compositionally biased region" description="Basic residues" evidence="1">
    <location>
        <begin position="593"/>
        <end position="604"/>
    </location>
</feature>
<feature type="region of interest" description="Disordered" evidence="1">
    <location>
        <begin position="1211"/>
        <end position="1253"/>
    </location>
</feature>
<feature type="compositionally biased region" description="Polar residues" evidence="1">
    <location>
        <begin position="489"/>
        <end position="498"/>
    </location>
</feature>
<feature type="compositionally biased region" description="Basic and acidic residues" evidence="1">
    <location>
        <begin position="784"/>
        <end position="797"/>
    </location>
</feature>
<feature type="region of interest" description="Disordered" evidence="1">
    <location>
        <begin position="921"/>
        <end position="941"/>
    </location>
</feature>
<feature type="compositionally biased region" description="Basic and acidic residues" evidence="1">
    <location>
        <begin position="1267"/>
        <end position="1280"/>
    </location>
</feature>
<gene>
    <name evidence="3" type="ORF">PODLI_1B026569</name>
</gene>
<feature type="region of interest" description="Disordered" evidence="1">
    <location>
        <begin position="1266"/>
        <end position="1397"/>
    </location>
</feature>
<feature type="region of interest" description="Disordered" evidence="1">
    <location>
        <begin position="273"/>
        <end position="298"/>
    </location>
</feature>
<feature type="region of interest" description="Disordered" evidence="1">
    <location>
        <begin position="318"/>
        <end position="346"/>
    </location>
</feature>
<feature type="region of interest" description="Disordered" evidence="1">
    <location>
        <begin position="548"/>
        <end position="659"/>
    </location>
</feature>
<keyword evidence="4" id="KW-1185">Reference proteome</keyword>
<feature type="region of interest" description="Disordered" evidence="1">
    <location>
        <begin position="1413"/>
        <end position="1449"/>
    </location>
</feature>
<evidence type="ECO:0008006" key="5">
    <source>
        <dbReference type="Google" id="ProtNLM"/>
    </source>
</evidence>
<sequence>MSWCHWAFELIQLLIFITLWVFWVAAALWACSPRTRWLKLHETWIACNGFFQKESKASSSKKLPEPTEILTLECRLSSTEVNIPPQPKELEMDLESVLSSLSSTSLGSLTSISSNWSLSSSSDDVISLPDTPLTSSPSAPEEDGRYSPLLHRPCGAGLEELHRDPTSHQPVQFNICRKVLQELWGEPTPNWESLNKLIPGAPNLQQASEVTSETDFDSISSRRSREEALSKWERHQPLSDQEEVQRSSSWEMFAVVPRPSSCPNCNPQTSRVYSGQPLALPTSDSIRDRLSPSGNTKSAHVKATAQLLEEMMSEGAVSWEERPALPKHPSQRGQLRHRRSCSALGSDATQRLDFNVKKKQIPELWGEPTPSTKSLAKLTCQAPSSPSPARSSSPPQRAEKERSRQSGPMSISPTTVKTRAQLLEAIMLRGGTSWKERPALPKPHSHKAHQAPRGPCTAISPDTAQHLEFNMKKKQMHNLWGEPTPLTHSLDCQITRSPSPAHPCSPSQRVEEEEEEEEELSEPARAPSRGLASQTVRGCYPQPIAFTSSQKDSAVQVAPKKRAEDGNEFRVAKRVTLPPTRSGFSESSLRSRFVSRGRTRRPRSSHLTSKSSPGILGAPEKKVKSSGMMGRAESLESKEAQSRQAGTENQRQPSKGIRKVKAISHQGASHLKDHRISPKEPVPVAKPGSAQLALGVTLPLHPRQDALQQLEIRRAEKMMVPAQESAPQASRAPHSSSKKEIQLSEQMEAPMQEFTPHTSMECHLPPPLPFSSSVQHTLESSAGRGREGKSLVQKAEDSPCSARPDTPMDHVRKSLAAGGEPHNPTDNRLISHGGILENKSKGAPFHVMDSAESPWEVGSRQAGGENTLDDMHGRKDMSREDPPQLMGHTVSLEENLPKEPFAIAKASAPGQVLIATDPGHECQGALQQDGEGGPPVAKPLLSSEKGSRTLEQTKSSSQIPAPEVPYATLSISEERESTARAMLKPEAREGREFGPATKLPTSPLPTSQVAAPKAVLPFQSNNGGTTVAKLSPSTQALRELPSRQQLSRSILASLSVEQTVEDLRLSLAQGLEMGHGELRAEYPVCRQCGSCSAMCPHPRTQQDPLLHIFPRLTVRNGNVLMGLDFHLKINKIHARKWGLPETAEEGKAQEQPPERCGSGSIKEGISANPGPRAPCKPSGVVVQHLQMGTQLEATSSSVQVSLGKKLAGKGKCLPPPGLERQLQQGLPQAGHHPSRGPKDVPTTEKPSRNPVKRMLHVIKQAWTRIRGNKEKLVQPPEKRATAGARRRLGTPPVKDSSRKRSTRATSANPKALGFLATQAATTAAAPPGQAPPICRMRPSSSGNVKCSPPVQPPRPSRQPSSQLGAAPRKGATSRKPAAYPATPAFGGPQKSGLVVNQKPSLVPPMNVEMAPAKQVVPPASFKSTGETGNARPKKESLGTTRKAGCPLPKRAPTKKVWFLASK</sequence>
<feature type="compositionally biased region" description="Acidic residues" evidence="1">
    <location>
        <begin position="511"/>
        <end position="521"/>
    </location>
</feature>
<dbReference type="Proteomes" id="UP001178461">
    <property type="component" value="Chromosome 3"/>
</dbReference>
<evidence type="ECO:0000313" key="3">
    <source>
        <dbReference type="EMBL" id="CAI5771445.1"/>
    </source>
</evidence>